<proteinExistence type="predicted"/>
<name>A0A1M5V4A3_9CLOT</name>
<keyword evidence="1" id="KW-0408">Iron</keyword>
<dbReference type="OrthoDB" id="9811076at2"/>
<dbReference type="PANTHER" id="PTHR42954">
    <property type="entry name" value="FE(2+) TRANSPORT PROTEIN A"/>
    <property type="match status" value="1"/>
</dbReference>
<gene>
    <name evidence="3" type="ORF">SAMN02745207_02068</name>
</gene>
<dbReference type="AlphaFoldDB" id="A0A1M5V4A3"/>
<protein>
    <submittedName>
        <fullName evidence="3">Ferrous iron transport protein A</fullName>
    </submittedName>
</protein>
<dbReference type="InterPro" id="IPR052713">
    <property type="entry name" value="FeoA"/>
</dbReference>
<dbReference type="InterPro" id="IPR038157">
    <property type="entry name" value="FeoA_core_dom"/>
</dbReference>
<dbReference type="GO" id="GO:0046914">
    <property type="term" value="F:transition metal ion binding"/>
    <property type="evidence" value="ECO:0007669"/>
    <property type="project" value="InterPro"/>
</dbReference>
<evidence type="ECO:0000259" key="2">
    <source>
        <dbReference type="SMART" id="SM00899"/>
    </source>
</evidence>
<dbReference type="Proteomes" id="UP000184447">
    <property type="component" value="Unassembled WGS sequence"/>
</dbReference>
<accession>A0A1M5V4A3</accession>
<feature type="domain" description="Ferrous iron transporter FeoA-like" evidence="2">
    <location>
        <begin position="3"/>
        <end position="74"/>
    </location>
</feature>
<dbReference type="SMART" id="SM00899">
    <property type="entry name" value="FeoA"/>
    <property type="match status" value="1"/>
</dbReference>
<organism evidence="3 4">
    <name type="scientific">Clostridium grantii DSM 8605</name>
    <dbReference type="NCBI Taxonomy" id="1121316"/>
    <lineage>
        <taxon>Bacteria</taxon>
        <taxon>Bacillati</taxon>
        <taxon>Bacillota</taxon>
        <taxon>Clostridia</taxon>
        <taxon>Eubacteriales</taxon>
        <taxon>Clostridiaceae</taxon>
        <taxon>Clostridium</taxon>
    </lineage>
</organism>
<keyword evidence="4" id="KW-1185">Reference proteome</keyword>
<dbReference type="SUPFAM" id="SSF50037">
    <property type="entry name" value="C-terminal domain of transcriptional repressors"/>
    <property type="match status" value="1"/>
</dbReference>
<dbReference type="InterPro" id="IPR007167">
    <property type="entry name" value="Fe-transptr_FeoA-like"/>
</dbReference>
<dbReference type="RefSeq" id="WP_073338358.1">
    <property type="nucleotide sequence ID" value="NZ_FQXM01000010.1"/>
</dbReference>
<reference evidence="3 4" key="1">
    <citation type="submission" date="2016-11" db="EMBL/GenBank/DDBJ databases">
        <authorList>
            <person name="Jaros S."/>
            <person name="Januszkiewicz K."/>
            <person name="Wedrychowicz H."/>
        </authorList>
    </citation>
    <scope>NUCLEOTIDE SEQUENCE [LARGE SCALE GENOMIC DNA]</scope>
    <source>
        <strain evidence="3 4">DSM 8605</strain>
    </source>
</reference>
<dbReference type="InterPro" id="IPR008988">
    <property type="entry name" value="Transcriptional_repressor_C"/>
</dbReference>
<dbReference type="EMBL" id="FQXM01000010">
    <property type="protein sequence ID" value="SHH70065.1"/>
    <property type="molecule type" value="Genomic_DNA"/>
</dbReference>
<evidence type="ECO:0000256" key="1">
    <source>
        <dbReference type="ARBA" id="ARBA00023004"/>
    </source>
</evidence>
<sequence length="74" mass="8176">MERTLEQLKPGDRGIIKSIGGLGKVRRRLMEMGVTKGTEVNIEKVAPLGDPIEIKVKGYNLSLRKSEASQIVIE</sequence>
<evidence type="ECO:0000313" key="3">
    <source>
        <dbReference type="EMBL" id="SHH70065.1"/>
    </source>
</evidence>
<dbReference type="Gene3D" id="2.30.30.90">
    <property type="match status" value="1"/>
</dbReference>
<evidence type="ECO:0000313" key="4">
    <source>
        <dbReference type="Proteomes" id="UP000184447"/>
    </source>
</evidence>
<dbReference type="STRING" id="1121316.SAMN02745207_02068"/>
<dbReference type="PANTHER" id="PTHR42954:SF2">
    <property type="entry name" value="FE(2+) TRANSPORT PROTEIN A"/>
    <property type="match status" value="1"/>
</dbReference>
<dbReference type="Pfam" id="PF04023">
    <property type="entry name" value="FeoA"/>
    <property type="match status" value="1"/>
</dbReference>